<dbReference type="RefSeq" id="WP_343773222.1">
    <property type="nucleotide sequence ID" value="NZ_BAAADV010000001.1"/>
</dbReference>
<dbReference type="AlphaFoldDB" id="A0AAV3T8E5"/>
<dbReference type="EMBL" id="BAAADV010000001">
    <property type="protein sequence ID" value="GAA0669284.1"/>
    <property type="molecule type" value="Genomic_DNA"/>
</dbReference>
<evidence type="ECO:0008006" key="4">
    <source>
        <dbReference type="Google" id="ProtNLM"/>
    </source>
</evidence>
<keyword evidence="3" id="KW-1185">Reference proteome</keyword>
<feature type="transmembrane region" description="Helical" evidence="1">
    <location>
        <begin position="34"/>
        <end position="67"/>
    </location>
</feature>
<keyword evidence="1" id="KW-1133">Transmembrane helix</keyword>
<organism evidence="2 3">
    <name type="scientific">Natronoarchaeum mannanilyticum</name>
    <dbReference type="NCBI Taxonomy" id="926360"/>
    <lineage>
        <taxon>Archaea</taxon>
        <taxon>Methanobacteriati</taxon>
        <taxon>Methanobacteriota</taxon>
        <taxon>Stenosarchaea group</taxon>
        <taxon>Halobacteria</taxon>
        <taxon>Halobacteriales</taxon>
        <taxon>Natronoarchaeaceae</taxon>
    </lineage>
</organism>
<dbReference type="Pfam" id="PF07441">
    <property type="entry name" value="BofA"/>
    <property type="match status" value="1"/>
</dbReference>
<evidence type="ECO:0000313" key="3">
    <source>
        <dbReference type="Proteomes" id="UP001500420"/>
    </source>
</evidence>
<proteinExistence type="predicted"/>
<reference evidence="2 3" key="1">
    <citation type="journal article" date="2019" name="Int. J. Syst. Evol. Microbiol.">
        <title>The Global Catalogue of Microorganisms (GCM) 10K type strain sequencing project: providing services to taxonomists for standard genome sequencing and annotation.</title>
        <authorList>
            <consortium name="The Broad Institute Genomics Platform"/>
            <consortium name="The Broad Institute Genome Sequencing Center for Infectious Disease"/>
            <person name="Wu L."/>
            <person name="Ma J."/>
        </authorList>
    </citation>
    <scope>NUCLEOTIDE SEQUENCE [LARGE SCALE GENOMIC DNA]</scope>
    <source>
        <strain evidence="2 3">JCM 16328</strain>
    </source>
</reference>
<keyword evidence="1" id="KW-0812">Transmembrane</keyword>
<accession>A0AAV3T8E5</accession>
<gene>
    <name evidence="2" type="ORF">GCM10009020_14030</name>
</gene>
<comment type="caution">
    <text evidence="2">The sequence shown here is derived from an EMBL/GenBank/DDBJ whole genome shotgun (WGS) entry which is preliminary data.</text>
</comment>
<dbReference type="InterPro" id="IPR010001">
    <property type="entry name" value="BofA"/>
</dbReference>
<evidence type="ECO:0000256" key="1">
    <source>
        <dbReference type="SAM" id="Phobius"/>
    </source>
</evidence>
<protein>
    <recommendedName>
        <fullName evidence="4">Transcriptional regulator</fullName>
    </recommendedName>
</protein>
<dbReference type="Proteomes" id="UP001500420">
    <property type="component" value="Unassembled WGS sequence"/>
</dbReference>
<name>A0AAV3T8E5_9EURY</name>
<evidence type="ECO:0000313" key="2">
    <source>
        <dbReference type="EMBL" id="GAA0669284.1"/>
    </source>
</evidence>
<feature type="transmembrane region" description="Helical" evidence="1">
    <location>
        <begin position="7"/>
        <end position="28"/>
    </location>
</feature>
<sequence>MASLKPLFINAIVGLVILVVANVAGLAVQISLATLLICTIVGVPGAILVVLLALFDVAFAATVVPVLAG</sequence>
<keyword evidence="1" id="KW-0472">Membrane</keyword>